<dbReference type="SUPFAM" id="SSF52540">
    <property type="entry name" value="P-loop containing nucleoside triphosphate hydrolases"/>
    <property type="match status" value="1"/>
</dbReference>
<evidence type="ECO:0000256" key="7">
    <source>
        <dbReference type="ARBA" id="ARBA00023004"/>
    </source>
</evidence>
<dbReference type="InterPro" id="IPR017871">
    <property type="entry name" value="ABC_transporter-like_CS"/>
</dbReference>
<dbReference type="OrthoDB" id="9799337at2"/>
<dbReference type="CDD" id="cd03214">
    <property type="entry name" value="ABC_Iron-Siderophores_B12_Hemin"/>
    <property type="match status" value="1"/>
</dbReference>
<keyword evidence="3" id="KW-1003">Cell membrane</keyword>
<evidence type="ECO:0000259" key="10">
    <source>
        <dbReference type="PROSITE" id="PS50893"/>
    </source>
</evidence>
<dbReference type="GO" id="GO:0006826">
    <property type="term" value="P:iron ion transport"/>
    <property type="evidence" value="ECO:0007669"/>
    <property type="project" value="UniProtKB-KW"/>
</dbReference>
<dbReference type="PROSITE" id="PS00211">
    <property type="entry name" value="ABC_TRANSPORTER_1"/>
    <property type="match status" value="1"/>
</dbReference>
<dbReference type="PANTHER" id="PTHR42771:SF10">
    <property type="entry name" value="FERRICHROME TRANSPORT ATP-BINDING PROTEIN FHUC"/>
    <property type="match status" value="1"/>
</dbReference>
<evidence type="ECO:0000256" key="2">
    <source>
        <dbReference type="ARBA" id="ARBA00022448"/>
    </source>
</evidence>
<evidence type="ECO:0000313" key="11">
    <source>
        <dbReference type="EMBL" id="CBL39169.1"/>
    </source>
</evidence>
<evidence type="ECO:0000313" key="18">
    <source>
        <dbReference type="Proteomes" id="UP000095598"/>
    </source>
</evidence>
<dbReference type="EMBL" id="CYXY01000002">
    <property type="protein sequence ID" value="CUM75954.1"/>
    <property type="molecule type" value="Genomic_DNA"/>
</dbReference>
<dbReference type="PANTHER" id="PTHR42771">
    <property type="entry name" value="IRON(3+)-HYDROXAMATE IMPORT ATP-BINDING PROTEIN FHUC"/>
    <property type="match status" value="1"/>
</dbReference>
<dbReference type="InterPro" id="IPR003439">
    <property type="entry name" value="ABC_transporter-like_ATP-bd"/>
</dbReference>
<dbReference type="GO" id="GO:0016887">
    <property type="term" value="F:ATP hydrolysis activity"/>
    <property type="evidence" value="ECO:0007669"/>
    <property type="project" value="InterPro"/>
</dbReference>
<feature type="domain" description="ABC transporter" evidence="10">
    <location>
        <begin position="18"/>
        <end position="254"/>
    </location>
</feature>
<proteinExistence type="predicted"/>
<dbReference type="EMBL" id="FP929061">
    <property type="protein sequence ID" value="CBL39169.1"/>
    <property type="molecule type" value="Genomic_DNA"/>
</dbReference>
<dbReference type="PATRIC" id="fig|245018.3.peg.2597"/>
<organism evidence="11 15">
    <name type="scientific">Anaerostipes hadrus</name>
    <dbReference type="NCBI Taxonomy" id="649756"/>
    <lineage>
        <taxon>Bacteria</taxon>
        <taxon>Bacillati</taxon>
        <taxon>Bacillota</taxon>
        <taxon>Clostridia</taxon>
        <taxon>Lachnospirales</taxon>
        <taxon>Lachnospiraceae</taxon>
        <taxon>Anaerostipes</taxon>
    </lineage>
</organism>
<evidence type="ECO:0000256" key="8">
    <source>
        <dbReference type="ARBA" id="ARBA00023065"/>
    </source>
</evidence>
<evidence type="ECO:0000256" key="4">
    <source>
        <dbReference type="ARBA" id="ARBA00022496"/>
    </source>
</evidence>
<evidence type="ECO:0000256" key="1">
    <source>
        <dbReference type="ARBA" id="ARBA00004202"/>
    </source>
</evidence>
<keyword evidence="5" id="KW-0547">Nucleotide-binding</keyword>
<dbReference type="FunFam" id="3.40.50.300:FF:000134">
    <property type="entry name" value="Iron-enterobactin ABC transporter ATP-binding protein"/>
    <property type="match status" value="1"/>
</dbReference>
<dbReference type="Pfam" id="PF00005">
    <property type="entry name" value="ABC_tran"/>
    <property type="match status" value="1"/>
</dbReference>
<dbReference type="GO" id="GO:0005886">
    <property type="term" value="C:plasma membrane"/>
    <property type="evidence" value="ECO:0007669"/>
    <property type="project" value="UniProtKB-SubCell"/>
</dbReference>
<comment type="subcellular location">
    <subcellularLocation>
        <location evidence="1">Cell membrane</location>
        <topology evidence="1">Peripheral membrane protein</topology>
    </subcellularLocation>
</comment>
<dbReference type="Proteomes" id="UP000095553">
    <property type="component" value="Unassembled WGS sequence"/>
</dbReference>
<keyword evidence="8" id="KW-0406">Ion transport</keyword>
<dbReference type="PROSITE" id="PS50893">
    <property type="entry name" value="ABC_TRANSPORTER_2"/>
    <property type="match status" value="1"/>
</dbReference>
<dbReference type="KEGG" id="bprl:CL2_23100"/>
<dbReference type="EMBL" id="CYXT01000007">
    <property type="protein sequence ID" value="CUM88241.1"/>
    <property type="molecule type" value="Genomic_DNA"/>
</dbReference>
<evidence type="ECO:0000256" key="3">
    <source>
        <dbReference type="ARBA" id="ARBA00022475"/>
    </source>
</evidence>
<dbReference type="RefSeq" id="WP_009203216.1">
    <property type="nucleotide sequence ID" value="NC_021016.1"/>
</dbReference>
<keyword evidence="11" id="KW-0378">Hydrolase</keyword>
<dbReference type="InterPro" id="IPR051535">
    <property type="entry name" value="Siderophore_ABC-ATPase"/>
</dbReference>
<keyword evidence="9" id="KW-0472">Membrane</keyword>
<dbReference type="Proteomes" id="UP000095598">
    <property type="component" value="Unassembled WGS sequence"/>
</dbReference>
<dbReference type="AlphaFoldDB" id="D4MUV3"/>
<accession>D4MUV3</accession>
<sequence length="269" mass="30470">MANKEELLARLQEEKPAMEVRDLSFAYGSNQILKDISLMIKEGKITTIMGANGCGKSTLFSLMTKNLNPNRGKVFLHGKNIKNLKLNEFARKVSIVHQYNQAADDITVERLISYGRTPYMKLMGGKSEEDEKLIDHAIEVTGLEEFRNRELSQLSGGQRQRVFIAMALAQNTKILFLDEPTTYLDIRYQLDILRLVKKLNREYGITIVMVLHEINQAIHFSDEVIGLKDGKVLVQGDPKDVITTESISELYDVHLNVADIDGQKFVLTV</sequence>
<dbReference type="Proteomes" id="UP000095564">
    <property type="component" value="Unassembled WGS sequence"/>
</dbReference>
<evidence type="ECO:0000313" key="13">
    <source>
        <dbReference type="EMBL" id="CUM88241.1"/>
    </source>
</evidence>
<keyword evidence="2" id="KW-0813">Transport</keyword>
<keyword evidence="6 12" id="KW-0067">ATP-binding</keyword>
<evidence type="ECO:0000313" key="15">
    <source>
        <dbReference type="Proteomes" id="UP000008960"/>
    </source>
</evidence>
<protein>
    <submittedName>
        <fullName evidence="11">ABC-type cobalamin/Fe3+-siderophores transport systems, ATPase components</fullName>
        <ecNumber evidence="11">3.6.3.34</ecNumber>
    </submittedName>
    <submittedName>
        <fullName evidence="12">Probable siderophore transport system ATP-binding protein YusV</fullName>
    </submittedName>
</protein>
<reference evidence="11 15" key="1">
    <citation type="submission" date="2010-03" db="EMBL/GenBank/DDBJ databases">
        <title>The genome sequence of Clostridiales sp. SSC/2.</title>
        <authorList>
            <consortium name="metaHIT consortium -- http://www.metahit.eu/"/>
            <person name="Pajon A."/>
            <person name="Turner K."/>
            <person name="Parkhill J."/>
            <person name="Duncan S."/>
            <person name="Flint H."/>
        </authorList>
    </citation>
    <scope>NUCLEOTIDE SEQUENCE [LARGE SCALE GENOMIC DNA]</scope>
    <source>
        <strain evidence="11 15">SSC/2</strain>
    </source>
</reference>
<evidence type="ECO:0000313" key="17">
    <source>
        <dbReference type="Proteomes" id="UP000095564"/>
    </source>
</evidence>
<reference evidence="16 17" key="3">
    <citation type="submission" date="2015-09" db="EMBL/GenBank/DDBJ databases">
        <authorList>
            <consortium name="Pathogen Informatics"/>
        </authorList>
    </citation>
    <scope>NUCLEOTIDE SEQUENCE [LARGE SCALE GENOMIC DNA]</scope>
    <source>
        <strain evidence="13 18">2789STDY5608868</strain>
        <strain evidence="14 17">2789STDY5834908</strain>
        <strain evidence="12 16">2789STDY5834959</strain>
    </source>
</reference>
<dbReference type="GO" id="GO:0005524">
    <property type="term" value="F:ATP binding"/>
    <property type="evidence" value="ECO:0007669"/>
    <property type="project" value="UniProtKB-KW"/>
</dbReference>
<dbReference type="Gene3D" id="3.40.50.300">
    <property type="entry name" value="P-loop containing nucleotide triphosphate hydrolases"/>
    <property type="match status" value="1"/>
</dbReference>
<reference evidence="11 15" key="2">
    <citation type="submission" date="2010-03" db="EMBL/GenBank/DDBJ databases">
        <authorList>
            <person name="Pajon A."/>
        </authorList>
    </citation>
    <scope>NUCLEOTIDE SEQUENCE [LARGE SCALE GENOMIC DNA]</scope>
    <source>
        <strain evidence="11 15">SSC/2</strain>
    </source>
</reference>
<name>D4MUV3_ANAHA</name>
<keyword evidence="4" id="KW-0410">Iron transport</keyword>
<gene>
    <name evidence="12" type="primary">yusV</name>
    <name evidence="11" type="ORF">CL2_23100</name>
    <name evidence="13" type="ORF">ERS852425_01203</name>
    <name evidence="14" type="ORF">ERS852520_00567</name>
    <name evidence="12" type="ORF">ERS852571_00440</name>
</gene>
<dbReference type="EMBL" id="CZAU01000003">
    <property type="protein sequence ID" value="CUP08306.1"/>
    <property type="molecule type" value="Genomic_DNA"/>
</dbReference>
<dbReference type="InterPro" id="IPR027417">
    <property type="entry name" value="P-loop_NTPase"/>
</dbReference>
<evidence type="ECO:0000256" key="6">
    <source>
        <dbReference type="ARBA" id="ARBA00022840"/>
    </source>
</evidence>
<evidence type="ECO:0000256" key="5">
    <source>
        <dbReference type="ARBA" id="ARBA00022741"/>
    </source>
</evidence>
<evidence type="ECO:0000256" key="9">
    <source>
        <dbReference type="ARBA" id="ARBA00023136"/>
    </source>
</evidence>
<evidence type="ECO:0000313" key="12">
    <source>
        <dbReference type="EMBL" id="CUM75954.1"/>
    </source>
</evidence>
<dbReference type="Proteomes" id="UP000008960">
    <property type="component" value="Chromosome"/>
</dbReference>
<dbReference type="InterPro" id="IPR003593">
    <property type="entry name" value="AAA+_ATPase"/>
</dbReference>
<evidence type="ECO:0000313" key="16">
    <source>
        <dbReference type="Proteomes" id="UP000095553"/>
    </source>
</evidence>
<dbReference type="SMART" id="SM00382">
    <property type="entry name" value="AAA"/>
    <property type="match status" value="1"/>
</dbReference>
<evidence type="ECO:0000313" key="14">
    <source>
        <dbReference type="EMBL" id="CUP08306.1"/>
    </source>
</evidence>
<dbReference type="EC" id="3.6.3.34" evidence="11"/>
<keyword evidence="7" id="KW-0408">Iron</keyword>